<protein>
    <submittedName>
        <fullName evidence="1">Phage head closure protein</fullName>
    </submittedName>
</protein>
<dbReference type="Proteomes" id="UP000637632">
    <property type="component" value="Unassembled WGS sequence"/>
</dbReference>
<gene>
    <name evidence="1" type="ORF">H8K26_07755</name>
</gene>
<keyword evidence="2" id="KW-1185">Reference proteome</keyword>
<dbReference type="InterPro" id="IPR038666">
    <property type="entry name" value="SSP1_head-tail_sf"/>
</dbReference>
<evidence type="ECO:0000313" key="1">
    <source>
        <dbReference type="EMBL" id="MBC3811335.1"/>
    </source>
</evidence>
<proteinExistence type="predicted"/>
<organism evidence="1 2">
    <name type="scientific">Undibacterium aquatile</name>
    <dbReference type="NCBI Taxonomy" id="1537398"/>
    <lineage>
        <taxon>Bacteria</taxon>
        <taxon>Pseudomonadati</taxon>
        <taxon>Pseudomonadota</taxon>
        <taxon>Betaproteobacteria</taxon>
        <taxon>Burkholderiales</taxon>
        <taxon>Oxalobacteraceae</taxon>
        <taxon>Undibacterium</taxon>
    </lineage>
</organism>
<dbReference type="EMBL" id="JACOFT010000002">
    <property type="protein sequence ID" value="MBC3811335.1"/>
    <property type="molecule type" value="Genomic_DNA"/>
</dbReference>
<evidence type="ECO:0000313" key="2">
    <source>
        <dbReference type="Proteomes" id="UP000637632"/>
    </source>
</evidence>
<name>A0ABR6XEX7_9BURK</name>
<dbReference type="Gene3D" id="2.40.10.270">
    <property type="entry name" value="Bacteriophage SPP1 head-tail adaptor protein"/>
    <property type="match status" value="1"/>
</dbReference>
<reference evidence="1 2" key="1">
    <citation type="submission" date="2020-08" db="EMBL/GenBank/DDBJ databases">
        <title>Novel species isolated from subtropical streams in China.</title>
        <authorList>
            <person name="Lu H."/>
        </authorList>
    </citation>
    <scope>NUCLEOTIDE SEQUENCE [LARGE SCALE GENOMIC DNA]</scope>
    <source>
        <strain evidence="1 2">CCTCC AB 2015119</strain>
    </source>
</reference>
<dbReference type="NCBIfam" id="TIGR01563">
    <property type="entry name" value="gp16_SPP1"/>
    <property type="match status" value="1"/>
</dbReference>
<accession>A0ABR6XEX7</accession>
<dbReference type="InterPro" id="IPR008767">
    <property type="entry name" value="Phage_SPP1_head-tail_adaptor"/>
</dbReference>
<comment type="caution">
    <text evidence="1">The sequence shown here is derived from an EMBL/GenBank/DDBJ whole genome shotgun (WGS) entry which is preliminary data.</text>
</comment>
<dbReference type="Pfam" id="PF05521">
    <property type="entry name" value="Phage_HCP"/>
    <property type="match status" value="1"/>
</dbReference>
<sequence length="108" mass="11915">MRSEELDSFVEVQQLVSGSSSVGQPLLVWQRVFTCWASVLDLSGNQYIASGATKNSIASSIKVRSDVRLSPAMRVINDDGSIYDIEAILKSKDRRWMTLMCKKGANDG</sequence>
<dbReference type="RefSeq" id="WP_190478550.1">
    <property type="nucleotide sequence ID" value="NZ_JACOFT010000002.1"/>
</dbReference>